<dbReference type="Proteomes" id="UP000291831">
    <property type="component" value="Unassembled WGS sequence"/>
</dbReference>
<comment type="caution">
    <text evidence="1">The sequence shown here is derived from an EMBL/GenBank/DDBJ whole genome shotgun (WGS) entry which is preliminary data.</text>
</comment>
<name>A0A8B3S1I1_9EURY</name>
<sequence>MFISFTTSRDYDGRTIKERGGEKMTKENNDDTTFMENVEKGINENIIKLSDDKSRITYFCKREYSTSFKNPEEKVRASYFVELVLDKKIS</sequence>
<dbReference type="AlphaFoldDB" id="A0A8B3S1I1"/>
<evidence type="ECO:0000313" key="2">
    <source>
        <dbReference type="Proteomes" id="UP000291831"/>
    </source>
</evidence>
<accession>A0A8B3S1I1</accession>
<organism evidence="1 2">
    <name type="scientific">Candidatus Argoarchaeum ethanivorans</name>
    <dbReference type="NCBI Taxonomy" id="2608793"/>
    <lineage>
        <taxon>Archaea</taxon>
        <taxon>Methanobacteriati</taxon>
        <taxon>Methanobacteriota</taxon>
        <taxon>Stenosarchaea group</taxon>
        <taxon>Methanomicrobia</taxon>
        <taxon>Methanosarcinales</taxon>
        <taxon>Methanosarcinales incertae sedis</taxon>
        <taxon>GOM Arc I cluster</taxon>
        <taxon>Candidatus Argoarchaeum</taxon>
    </lineage>
</organism>
<proteinExistence type="predicted"/>
<gene>
    <name evidence="1" type="ORF">AEth_01303</name>
</gene>
<dbReference type="EMBL" id="RPGO01000029">
    <property type="protein sequence ID" value="RZB29335.1"/>
    <property type="molecule type" value="Genomic_DNA"/>
</dbReference>
<reference evidence="2" key="1">
    <citation type="submission" date="2019-01" db="EMBL/GenBank/DDBJ databases">
        <title>Anaerobic oxidation of ethane by archaea from a marine hydrocarbon seep.</title>
        <authorList>
            <person name="Musat F."/>
        </authorList>
    </citation>
    <scope>NUCLEOTIDE SEQUENCE [LARGE SCALE GENOMIC DNA]</scope>
</reference>
<evidence type="ECO:0000313" key="1">
    <source>
        <dbReference type="EMBL" id="RZB29335.1"/>
    </source>
</evidence>
<protein>
    <submittedName>
        <fullName evidence="1">Uncharacterized protein</fullName>
    </submittedName>
</protein>